<feature type="non-terminal residue" evidence="3">
    <location>
        <position position="659"/>
    </location>
</feature>
<feature type="domain" description="Large polyvalent protein associated" evidence="2">
    <location>
        <begin position="192"/>
        <end position="246"/>
    </location>
</feature>
<dbReference type="Gene3D" id="1.10.530.10">
    <property type="match status" value="1"/>
</dbReference>
<feature type="region of interest" description="Disordered" evidence="1">
    <location>
        <begin position="79"/>
        <end position="116"/>
    </location>
</feature>
<feature type="compositionally biased region" description="Low complexity" evidence="1">
    <location>
        <begin position="82"/>
        <end position="95"/>
    </location>
</feature>
<sequence length="659" mass="68796">MARAPFGFAPPWPVVPAAPDDEATPVGLAPGQMPVDPRRDGSVQPTAAGQAVSQAIGEGLARTSASAGAVVGAFTKPPAGPSSPALPFSLAPAAPQQDPWETPAGLAPGQPPVDPRRDGMVQPNTMGRAMQRAVGTKAGQVAQGLLDVTSLPGDVAAGRTDPLSDEGVRRAFDLAGTLATGGMPMAEAGAAGIFGGRLAKGADLEALKRAEGMAAGGAERRAIWDDTGWFQGPDKAWRFEIPDDASGLRRGARSEFEAPMGGVVGKAGSQFQHDGLYGAYPRAAGLRYEMWQDFPGEPHLMDGLYLGQKGGIWGRAGSADSARSLTLHEMQHHVQGAEGFAGGASPQSFTRQAWADEQLAPLKADVESIAGRYPQAEDAVRSRGEIRAGLERDYGVDWRTKAPADRLDAMDEAEAVVSLTSGAHDLAAARAALDKRQRFVSNDDMAHYSVPLWQQEQYRRVAGEVEARNVQARRDMTAEQRRATPPWETQEVPDAQQIVRSAPLAALPAAAGLAGAAALAPGDTQAAPSSPTLPAIPFGPVPTAWTSGNLSDRIVGAESGGNATAKNPRSSATGAGQFIDGTWLDMVRRYRPDLAGLPRDQVLALRNDAGLSREMVGHYADENGAKLRAAGLPDTDGSRYLAHFAGPAGARAVLSADPS</sequence>
<feature type="region of interest" description="Disordered" evidence="1">
    <location>
        <begin position="1"/>
        <end position="51"/>
    </location>
</feature>
<protein>
    <recommendedName>
        <fullName evidence="2">Large polyvalent protein associated domain-containing protein</fullName>
    </recommendedName>
</protein>
<dbReference type="Pfam" id="PF18838">
    <property type="entry name" value="LPD23"/>
    <property type="match status" value="1"/>
</dbReference>
<evidence type="ECO:0000256" key="1">
    <source>
        <dbReference type="SAM" id="MobiDB-lite"/>
    </source>
</evidence>
<organism evidence="3 4">
    <name type="scientific">Methylobacterium ajmalii</name>
    <dbReference type="NCBI Taxonomy" id="2738439"/>
    <lineage>
        <taxon>Bacteria</taxon>
        <taxon>Pseudomonadati</taxon>
        <taxon>Pseudomonadota</taxon>
        <taxon>Alphaproteobacteria</taxon>
        <taxon>Hyphomicrobiales</taxon>
        <taxon>Methylobacteriaceae</taxon>
        <taxon>Methylobacterium</taxon>
    </lineage>
</organism>
<evidence type="ECO:0000259" key="2">
    <source>
        <dbReference type="Pfam" id="PF18838"/>
    </source>
</evidence>
<dbReference type="RefSeq" id="WP_346013899.1">
    <property type="nucleotide sequence ID" value="NZ_JAQYXP010000009.1"/>
</dbReference>
<accession>A0ABV0A709</accession>
<dbReference type="EMBL" id="JAQYXP010000009">
    <property type="protein sequence ID" value="MEN3238950.1"/>
    <property type="molecule type" value="Genomic_DNA"/>
</dbReference>
<proteinExistence type="predicted"/>
<evidence type="ECO:0000313" key="3">
    <source>
        <dbReference type="EMBL" id="MEN3238950.1"/>
    </source>
</evidence>
<evidence type="ECO:0000313" key="4">
    <source>
        <dbReference type="Proteomes" id="UP001407347"/>
    </source>
</evidence>
<dbReference type="InterPro" id="IPR040696">
    <property type="entry name" value="LPD23"/>
</dbReference>
<keyword evidence="4" id="KW-1185">Reference proteome</keyword>
<gene>
    <name evidence="3" type="ORF">PUR29_36555</name>
</gene>
<dbReference type="Proteomes" id="UP001407347">
    <property type="component" value="Unassembled WGS sequence"/>
</dbReference>
<name>A0ABV0A709_9HYPH</name>
<reference evidence="3 4" key="1">
    <citation type="journal article" date="2023" name="PLoS ONE">
        <title>Complete genome assembly of Hawai'i environmental nontuberculous mycobacteria reveals unexpected co-isolation with methylobacteria.</title>
        <authorList>
            <person name="Hendrix J."/>
            <person name="Epperson L.E."/>
            <person name="Tong E.I."/>
            <person name="Chan Y.L."/>
            <person name="Hasan N.A."/>
            <person name="Dawrs S.N."/>
            <person name="Norton G.J."/>
            <person name="Virdi R."/>
            <person name="Crooks J.L."/>
            <person name="Chan E.D."/>
            <person name="Honda J.R."/>
            <person name="Strong M."/>
        </authorList>
    </citation>
    <scope>NUCLEOTIDE SEQUENCE [LARGE SCALE GENOMIC DNA]</scope>
    <source>
        <strain evidence="3 4">NJH_HI04-1</strain>
    </source>
</reference>
<comment type="caution">
    <text evidence="3">The sequence shown here is derived from an EMBL/GenBank/DDBJ whole genome shotgun (WGS) entry which is preliminary data.</text>
</comment>